<dbReference type="PANTHER" id="PTHR31672:SF13">
    <property type="entry name" value="F-BOX PROTEIN CPR30-LIKE"/>
    <property type="match status" value="1"/>
</dbReference>
<dbReference type="InterPro" id="IPR050796">
    <property type="entry name" value="SCF_F-box_component"/>
</dbReference>
<proteinExistence type="predicted"/>
<dbReference type="EMBL" id="JAJJMA010010656">
    <property type="protein sequence ID" value="MCL7022381.1"/>
    <property type="molecule type" value="Genomic_DNA"/>
</dbReference>
<keyword evidence="3" id="KW-1185">Reference proteome</keyword>
<dbReference type="NCBIfam" id="TIGR01640">
    <property type="entry name" value="F_box_assoc_1"/>
    <property type="match status" value="1"/>
</dbReference>
<dbReference type="Proteomes" id="UP001177140">
    <property type="component" value="Unassembled WGS sequence"/>
</dbReference>
<dbReference type="InterPro" id="IPR001810">
    <property type="entry name" value="F-box_dom"/>
</dbReference>
<dbReference type="InterPro" id="IPR036047">
    <property type="entry name" value="F-box-like_dom_sf"/>
</dbReference>
<protein>
    <recommendedName>
        <fullName evidence="1">F-box domain-containing protein</fullName>
    </recommendedName>
</protein>
<dbReference type="Pfam" id="PF00646">
    <property type="entry name" value="F-box"/>
    <property type="match status" value="1"/>
</dbReference>
<dbReference type="Gene3D" id="1.20.1280.50">
    <property type="match status" value="1"/>
</dbReference>
<organism evidence="2 3">
    <name type="scientific">Papaver nudicaule</name>
    <name type="common">Iceland poppy</name>
    <dbReference type="NCBI Taxonomy" id="74823"/>
    <lineage>
        <taxon>Eukaryota</taxon>
        <taxon>Viridiplantae</taxon>
        <taxon>Streptophyta</taxon>
        <taxon>Embryophyta</taxon>
        <taxon>Tracheophyta</taxon>
        <taxon>Spermatophyta</taxon>
        <taxon>Magnoliopsida</taxon>
        <taxon>Ranunculales</taxon>
        <taxon>Papaveraceae</taxon>
        <taxon>Papaveroideae</taxon>
        <taxon>Papaver</taxon>
    </lineage>
</organism>
<dbReference type="InterPro" id="IPR017451">
    <property type="entry name" value="F-box-assoc_interact_dom"/>
</dbReference>
<dbReference type="AlphaFoldDB" id="A0AA41RPP0"/>
<reference evidence="2" key="1">
    <citation type="submission" date="2022-03" db="EMBL/GenBank/DDBJ databases">
        <title>A functionally conserved STORR gene fusion in Papaver species that diverged 16.8 million years ago.</title>
        <authorList>
            <person name="Catania T."/>
        </authorList>
    </citation>
    <scope>NUCLEOTIDE SEQUENCE</scope>
    <source>
        <strain evidence="2">S-191538</strain>
    </source>
</reference>
<dbReference type="SMART" id="SM00256">
    <property type="entry name" value="FBOX"/>
    <property type="match status" value="1"/>
</dbReference>
<feature type="non-terminal residue" evidence="2">
    <location>
        <position position="1"/>
    </location>
</feature>
<dbReference type="SUPFAM" id="SSF81383">
    <property type="entry name" value="F-box domain"/>
    <property type="match status" value="1"/>
</dbReference>
<evidence type="ECO:0000313" key="2">
    <source>
        <dbReference type="EMBL" id="MCL7022381.1"/>
    </source>
</evidence>
<feature type="domain" description="F-box" evidence="1">
    <location>
        <begin position="3"/>
        <end position="49"/>
    </location>
</feature>
<dbReference type="InterPro" id="IPR006527">
    <property type="entry name" value="F-box-assoc_dom_typ1"/>
</dbReference>
<name>A0AA41RPP0_PAPNU</name>
<dbReference type="PANTHER" id="PTHR31672">
    <property type="entry name" value="BNACNNG10540D PROTEIN"/>
    <property type="match status" value="1"/>
</dbReference>
<dbReference type="PROSITE" id="PS50181">
    <property type="entry name" value="FBOX"/>
    <property type="match status" value="1"/>
</dbReference>
<dbReference type="CDD" id="cd22157">
    <property type="entry name" value="F-box_AtFBW1-like"/>
    <property type="match status" value="1"/>
</dbReference>
<dbReference type="Pfam" id="PF07734">
    <property type="entry name" value="FBA_1"/>
    <property type="match status" value="1"/>
</dbReference>
<evidence type="ECO:0000313" key="3">
    <source>
        <dbReference type="Proteomes" id="UP001177140"/>
    </source>
</evidence>
<sequence length="462" mass="53086">MDGDHLNSLTEDLLIEILLWLPVVSLLRSKVVCKLWRSIIQSSDFIRRHATFENSSSKLGDFIFQYHPSHIMDRNYKPYFFVLSSPRSGDGVEDYCQRSYKNLGVSPHLNDGDEYVYDLFSCYPPEASMVGSCHGIICVHDPEPRDIILWNPATKKYRCLPKSLPFLDDFGELNSEFVLFGFDCQTYDYKVVQITFFRIDNEVDINPRNRIQIYSLRSDSWRWCMDANLYGFSNGCNAENQGRYLHGSYYFIGSYFRRNELSYVQRDAVVLSFNFSKESFRMMPGPCEYFDLDAIGGDSGKIVCISTNFSFTSDSRDVHEVYALNDYDYSCSATNADNKEYSWSKLHVFTINHTHGGYGIKAVTKNGECGFLLRRGGGLVVVNFLTEEMRDIETIDAFKKGVGMVFRADVYKESLVSIYSAVPSTNFWGWLEPGQVHSGSARRHGLPWAWFILLVMVSNLYD</sequence>
<gene>
    <name evidence="2" type="ORF">MKW94_005871</name>
</gene>
<evidence type="ECO:0000259" key="1">
    <source>
        <dbReference type="PROSITE" id="PS50181"/>
    </source>
</evidence>
<accession>A0AA41RPP0</accession>
<comment type="caution">
    <text evidence="2">The sequence shown here is derived from an EMBL/GenBank/DDBJ whole genome shotgun (WGS) entry which is preliminary data.</text>
</comment>